<gene>
    <name evidence="14" type="ORF">IZO911_LOCUS15411</name>
    <name evidence="15" type="ORF">KXQ929_LOCUS39126</name>
</gene>
<dbReference type="GO" id="GO:0033842">
    <property type="term" value="F:N-acetyl-beta-glucosaminyl-derivative 4-beta-N-acetylgalactosaminyltransferase activity"/>
    <property type="evidence" value="ECO:0007669"/>
    <property type="project" value="TreeGrafter"/>
</dbReference>
<keyword evidence="10 11" id="KW-0325">Glycoprotein</keyword>
<feature type="domain" description="Galactosyltransferase C-terminal" evidence="12">
    <location>
        <begin position="225"/>
        <end position="286"/>
    </location>
</feature>
<comment type="caution">
    <text evidence="14">The sequence shown here is derived from an EMBL/GenBank/DDBJ whole genome shotgun (WGS) entry which is preliminary data.</text>
</comment>
<feature type="domain" description="Galactosyltransferase N-terminal" evidence="13">
    <location>
        <begin position="96"/>
        <end position="201"/>
    </location>
</feature>
<evidence type="ECO:0000256" key="1">
    <source>
        <dbReference type="ARBA" id="ARBA00004606"/>
    </source>
</evidence>
<evidence type="ECO:0000256" key="9">
    <source>
        <dbReference type="ARBA" id="ARBA00023136"/>
    </source>
</evidence>
<keyword evidence="5 11" id="KW-0808">Transferase</keyword>
<dbReference type="GO" id="GO:0016020">
    <property type="term" value="C:membrane"/>
    <property type="evidence" value="ECO:0007669"/>
    <property type="project" value="UniProtKB-SubCell"/>
</dbReference>
<keyword evidence="4 11" id="KW-0328">Glycosyltransferase</keyword>
<dbReference type="PANTHER" id="PTHR19300">
    <property type="entry name" value="BETA-1,4-GALACTOSYLTRANSFERASE"/>
    <property type="match status" value="1"/>
</dbReference>
<evidence type="ECO:0000313" key="15">
    <source>
        <dbReference type="EMBL" id="CAF4184154.1"/>
    </source>
</evidence>
<proteinExistence type="inferred from homology"/>
<evidence type="ECO:0000259" key="13">
    <source>
        <dbReference type="Pfam" id="PF13733"/>
    </source>
</evidence>
<dbReference type="GO" id="GO:0008378">
    <property type="term" value="F:galactosyltransferase activity"/>
    <property type="evidence" value="ECO:0007669"/>
    <property type="project" value="TreeGrafter"/>
</dbReference>
<dbReference type="InterPro" id="IPR003859">
    <property type="entry name" value="Galactosyl_T"/>
</dbReference>
<evidence type="ECO:0000256" key="7">
    <source>
        <dbReference type="ARBA" id="ARBA00022968"/>
    </source>
</evidence>
<organism evidence="14 16">
    <name type="scientific">Adineta steineri</name>
    <dbReference type="NCBI Taxonomy" id="433720"/>
    <lineage>
        <taxon>Eukaryota</taxon>
        <taxon>Metazoa</taxon>
        <taxon>Spiralia</taxon>
        <taxon>Gnathifera</taxon>
        <taxon>Rotifera</taxon>
        <taxon>Eurotatoria</taxon>
        <taxon>Bdelloidea</taxon>
        <taxon>Adinetida</taxon>
        <taxon>Adinetidae</taxon>
        <taxon>Adineta</taxon>
    </lineage>
</organism>
<dbReference type="EMBL" id="CAJOBB010007335">
    <property type="protein sequence ID" value="CAF4184154.1"/>
    <property type="molecule type" value="Genomic_DNA"/>
</dbReference>
<evidence type="ECO:0000313" key="14">
    <source>
        <dbReference type="EMBL" id="CAF0958559.1"/>
    </source>
</evidence>
<dbReference type="PRINTS" id="PR02050">
    <property type="entry name" value="B14GALTRFASE"/>
</dbReference>
<dbReference type="GO" id="GO:0005794">
    <property type="term" value="C:Golgi apparatus"/>
    <property type="evidence" value="ECO:0007669"/>
    <property type="project" value="TreeGrafter"/>
</dbReference>
<protein>
    <recommendedName>
        <fullName evidence="11">Beta-1,4-galactosyltransferase</fullName>
        <ecNumber evidence="11">2.4.1.-</ecNumber>
    </recommendedName>
</protein>
<evidence type="ECO:0000256" key="5">
    <source>
        <dbReference type="ARBA" id="ARBA00022679"/>
    </source>
</evidence>
<dbReference type="Proteomes" id="UP000663868">
    <property type="component" value="Unassembled WGS sequence"/>
</dbReference>
<dbReference type="InterPro" id="IPR027995">
    <property type="entry name" value="Galactosyl_T_N"/>
</dbReference>
<dbReference type="Proteomes" id="UP000663860">
    <property type="component" value="Unassembled WGS sequence"/>
</dbReference>
<name>A0A814DPV2_9BILA</name>
<keyword evidence="8" id="KW-1133">Transmembrane helix</keyword>
<keyword evidence="6" id="KW-0812">Transmembrane</keyword>
<evidence type="ECO:0000256" key="6">
    <source>
        <dbReference type="ARBA" id="ARBA00022692"/>
    </source>
</evidence>
<comment type="function">
    <text evidence="11">Catalyses the transfer of galactose onto proteins or lipids.</text>
</comment>
<dbReference type="GO" id="GO:0006688">
    <property type="term" value="P:glycosphingolipid biosynthetic process"/>
    <property type="evidence" value="ECO:0007669"/>
    <property type="project" value="TreeGrafter"/>
</dbReference>
<dbReference type="AlphaFoldDB" id="A0A814DPV2"/>
<evidence type="ECO:0000256" key="4">
    <source>
        <dbReference type="ARBA" id="ARBA00022676"/>
    </source>
</evidence>
<reference evidence="14" key="1">
    <citation type="submission" date="2021-02" db="EMBL/GenBank/DDBJ databases">
        <authorList>
            <person name="Nowell W R."/>
        </authorList>
    </citation>
    <scope>NUCLEOTIDE SEQUENCE</scope>
</reference>
<dbReference type="EMBL" id="CAJNOE010000133">
    <property type="protein sequence ID" value="CAF0958559.1"/>
    <property type="molecule type" value="Genomic_DNA"/>
</dbReference>
<dbReference type="InterPro" id="IPR029044">
    <property type="entry name" value="Nucleotide-diphossugar_trans"/>
</dbReference>
<dbReference type="PANTHER" id="PTHR19300:SF46">
    <property type="entry name" value="BETA-1,4-N-ACETYLGALACTOSAMINYLTRANSFERASE"/>
    <property type="match status" value="1"/>
</dbReference>
<dbReference type="Pfam" id="PF13733">
    <property type="entry name" value="Glyco_transf_7N"/>
    <property type="match status" value="1"/>
</dbReference>
<keyword evidence="9" id="KW-0472">Membrane</keyword>
<dbReference type="InterPro" id="IPR027791">
    <property type="entry name" value="Galactosyl_T_C"/>
</dbReference>
<accession>A0A814DPV2</accession>
<evidence type="ECO:0000256" key="8">
    <source>
        <dbReference type="ARBA" id="ARBA00022989"/>
    </source>
</evidence>
<dbReference type="GO" id="GO:0005975">
    <property type="term" value="P:carbohydrate metabolic process"/>
    <property type="evidence" value="ECO:0007669"/>
    <property type="project" value="InterPro"/>
</dbReference>
<dbReference type="Gene3D" id="3.90.550.10">
    <property type="entry name" value="Spore Coat Polysaccharide Biosynthesis Protein SpsA, Chain A"/>
    <property type="match status" value="1"/>
</dbReference>
<dbReference type="UniPathway" id="UPA00378"/>
<evidence type="ECO:0000313" key="16">
    <source>
        <dbReference type="Proteomes" id="UP000663860"/>
    </source>
</evidence>
<dbReference type="SUPFAM" id="SSF53448">
    <property type="entry name" value="Nucleotide-diphospho-sugar transferases"/>
    <property type="match status" value="1"/>
</dbReference>
<evidence type="ECO:0000259" key="12">
    <source>
        <dbReference type="Pfam" id="PF02709"/>
    </source>
</evidence>
<dbReference type="Pfam" id="PF02709">
    <property type="entry name" value="Glyco_transf_7C"/>
    <property type="match status" value="1"/>
</dbReference>
<keyword evidence="7 11" id="KW-0735">Signal-anchor</keyword>
<evidence type="ECO:0000256" key="3">
    <source>
        <dbReference type="ARBA" id="ARBA00005735"/>
    </source>
</evidence>
<evidence type="ECO:0000256" key="11">
    <source>
        <dbReference type="RuleBase" id="RU368121"/>
    </source>
</evidence>
<dbReference type="EC" id="2.4.1.-" evidence="11"/>
<evidence type="ECO:0000256" key="2">
    <source>
        <dbReference type="ARBA" id="ARBA00004922"/>
    </source>
</evidence>
<comment type="subcellular location">
    <subcellularLocation>
        <location evidence="1">Membrane</location>
        <topology evidence="1">Single-pass type II membrane protein</topology>
    </subcellularLocation>
</comment>
<sequence>MIYTNHTSNYQNTLHLSDTISYEKSSNLLIQQKILVPVHISRLYDYQVVCTGKDGIINRNDLISQLSKTCQIKVNGTLNMNLNPPDDFQIRSSSSLKYVKLWQVTNVCTLFQNETIAIIIPYRDREKNLQNLLYNLIPLLQRQSILNYKIFISEQQTLGAFNKGRLNNIAFHYIMKTYKPTCVIFHDADLIPENEQNLYTCLTSTDHPIHMSANVRSHINGSYTTIYSFLVGGVLAIRPKRFSVLNGYSNNYFNWGGEDDDMGLRLLSKDICIQRPTSGYYYAATHSGQTRNEKRFKLLFDAVLRQDIDGLSNIDKLAVVANVYEYPLVTWMTIKWIDNYLSVL</sequence>
<comment type="pathway">
    <text evidence="2 11">Protein modification; protein glycosylation.</text>
</comment>
<evidence type="ECO:0000256" key="10">
    <source>
        <dbReference type="ARBA" id="ARBA00023180"/>
    </source>
</evidence>
<comment type="similarity">
    <text evidence="3 11">Belongs to the glycosyltransferase 7 family.</text>
</comment>